<evidence type="ECO:0000313" key="1">
    <source>
        <dbReference type="Proteomes" id="UP000050795"/>
    </source>
</evidence>
<accession>A0AA85IQ92</accession>
<name>A0AA85IQ92_TRIRE</name>
<reference evidence="1" key="1">
    <citation type="submission" date="2022-06" db="EMBL/GenBank/DDBJ databases">
        <authorList>
            <person name="Berger JAMES D."/>
            <person name="Berger JAMES D."/>
        </authorList>
    </citation>
    <scope>NUCLEOTIDE SEQUENCE [LARGE SCALE GENOMIC DNA]</scope>
</reference>
<proteinExistence type="predicted"/>
<evidence type="ECO:0000313" key="2">
    <source>
        <dbReference type="WBParaSite" id="TREG1_112890.1"/>
    </source>
</evidence>
<dbReference type="WBParaSite" id="TREG1_112890.1">
    <property type="protein sequence ID" value="TREG1_112890.1"/>
    <property type="gene ID" value="TREG1_112890"/>
</dbReference>
<organism evidence="1 2">
    <name type="scientific">Trichobilharzia regenti</name>
    <name type="common">Nasal bird schistosome</name>
    <dbReference type="NCBI Taxonomy" id="157069"/>
    <lineage>
        <taxon>Eukaryota</taxon>
        <taxon>Metazoa</taxon>
        <taxon>Spiralia</taxon>
        <taxon>Lophotrochozoa</taxon>
        <taxon>Platyhelminthes</taxon>
        <taxon>Trematoda</taxon>
        <taxon>Digenea</taxon>
        <taxon>Strigeidida</taxon>
        <taxon>Schistosomatoidea</taxon>
        <taxon>Schistosomatidae</taxon>
        <taxon>Trichobilharzia</taxon>
    </lineage>
</organism>
<protein>
    <submittedName>
        <fullName evidence="2">Uncharacterized protein</fullName>
    </submittedName>
</protein>
<keyword evidence="1" id="KW-1185">Reference proteome</keyword>
<reference evidence="2" key="2">
    <citation type="submission" date="2023-11" db="UniProtKB">
        <authorList>
            <consortium name="WormBaseParasite"/>
        </authorList>
    </citation>
    <scope>IDENTIFICATION</scope>
</reference>
<dbReference type="Proteomes" id="UP000050795">
    <property type="component" value="Unassembled WGS sequence"/>
</dbReference>
<sequence>MNTYFYLFKTNYNMRHFLLFITSFILLHVQQSTQDNLHMIKSKISWIEDRLRWNEVSFRKNNATLAIVEKALHKQIEKVNTKLSLVGLSVDKHVFCKRKEMEGKTGVTLMQNLVKVIQVEEDLGYTNSYIAKMKQCFQNKTNKYKELVRIYGTGICLFSHPLKEFHEIYPIEDMNVQLYREIGAQAEIVFEKKLFTALLNDQKKLIPAE</sequence>
<dbReference type="AlphaFoldDB" id="A0AA85IQ92"/>